<dbReference type="InterPro" id="IPR051347">
    <property type="entry name" value="Circadian_clock_KaiC-rel"/>
</dbReference>
<protein>
    <recommendedName>
        <fullName evidence="1">non-specific serine/threonine protein kinase</fullName>
        <ecNumber evidence="1">2.7.11.1</ecNumber>
    </recommendedName>
</protein>
<evidence type="ECO:0000256" key="4">
    <source>
        <dbReference type="ARBA" id="ARBA00022737"/>
    </source>
</evidence>
<evidence type="ECO:0000256" key="6">
    <source>
        <dbReference type="ARBA" id="ARBA00022801"/>
    </source>
</evidence>
<evidence type="ECO:0000256" key="2">
    <source>
        <dbReference type="ARBA" id="ARBA00022553"/>
    </source>
</evidence>
<dbReference type="PANTHER" id="PTHR42926:SF1">
    <property type="entry name" value="CIRCADIAN CLOCK OSCILLATOR PROTEIN KAIC 1"/>
    <property type="match status" value="1"/>
</dbReference>
<evidence type="ECO:0000256" key="1">
    <source>
        <dbReference type="ARBA" id="ARBA00012513"/>
    </source>
</evidence>
<feature type="domain" description="KaiC" evidence="7">
    <location>
        <begin position="12"/>
        <end position="241"/>
    </location>
</feature>
<evidence type="ECO:0000313" key="8">
    <source>
        <dbReference type="EMBL" id="AKQ69382.1"/>
    </source>
</evidence>
<dbReference type="InterPro" id="IPR014774">
    <property type="entry name" value="KaiC-like_dom"/>
</dbReference>
<sequence>MSSSEQPSRQDARVSTGVPGLDSVLGGGLVASGVYIVVGEPGAGKTLFANQLCYHQGRAGARCLYVTLLAESHARMLANMRDMAFFDSALLPEGVYYVSGFRMLEEQGLPGLLELLRREVRNHNASILVLDGLVQAQEAAGSSRDFKKFIHELQVAAGLARFTALMLTSANGPAVHPEYTMVDGILELRERTLGVRSWRELQVRKFRGSATLQGVHTFRISSEGLEVFPRLESRVSRQPPPDPGALRVHFGVPSLDALFPEGLAAGSTSLLLGPPGAGKTMLGCSFLYEGLKQGESCLLMGFYEPPNRLLGKVASAGIDLSSASHNGQLGILWQPPAECVLDILAEQLVSEVRRRKVKRVFVDGLSAIQQSSPDPMRMNSFFAALTQALRETGTTTLFGMETPRLFGPVLDVPMEVGPSAVAENLFFLRHVELEGRLRRLLSIFKMRDTHYDPTLREFVITSQGIEVLPPFNIAVDTLLTGLARHPGTGHY</sequence>
<dbReference type="PATRIC" id="fig|1297742.4.peg.6385"/>
<gene>
    <name evidence="8" type="ORF">A176_006294</name>
</gene>
<dbReference type="Proteomes" id="UP000009026">
    <property type="component" value="Chromosome"/>
</dbReference>
<keyword evidence="3" id="KW-0808">Transferase</keyword>
<dbReference type="PANTHER" id="PTHR42926">
    <property type="match status" value="1"/>
</dbReference>
<dbReference type="OrthoDB" id="9783783at2"/>
<dbReference type="eggNOG" id="COG0467">
    <property type="taxonomic scope" value="Bacteria"/>
</dbReference>
<dbReference type="SUPFAM" id="SSF52540">
    <property type="entry name" value="P-loop containing nucleoside triphosphate hydrolases"/>
    <property type="match status" value="2"/>
</dbReference>
<keyword evidence="5" id="KW-0418">Kinase</keyword>
<dbReference type="AlphaFoldDB" id="A0A0H4XM64"/>
<dbReference type="InterPro" id="IPR027417">
    <property type="entry name" value="P-loop_NTPase"/>
</dbReference>
<keyword evidence="6" id="KW-0378">Hydrolase</keyword>
<dbReference type="Gene3D" id="3.40.50.300">
    <property type="entry name" value="P-loop containing nucleotide triphosphate hydrolases"/>
    <property type="match status" value="2"/>
</dbReference>
<dbReference type="KEGG" id="mym:A176_006294"/>
<organism evidence="8 9">
    <name type="scientific">Pseudomyxococcus hansupus</name>
    <dbReference type="NCBI Taxonomy" id="1297742"/>
    <lineage>
        <taxon>Bacteria</taxon>
        <taxon>Pseudomonadati</taxon>
        <taxon>Myxococcota</taxon>
        <taxon>Myxococcia</taxon>
        <taxon>Myxococcales</taxon>
        <taxon>Cystobacterineae</taxon>
        <taxon>Myxococcaceae</taxon>
        <taxon>Pseudomyxococcus</taxon>
    </lineage>
</organism>
<evidence type="ECO:0000313" key="9">
    <source>
        <dbReference type="Proteomes" id="UP000009026"/>
    </source>
</evidence>
<dbReference type="GO" id="GO:0016787">
    <property type="term" value="F:hydrolase activity"/>
    <property type="evidence" value="ECO:0007669"/>
    <property type="project" value="UniProtKB-KW"/>
</dbReference>
<dbReference type="EC" id="2.7.11.1" evidence="1"/>
<dbReference type="InterPro" id="IPR030665">
    <property type="entry name" value="KaiC"/>
</dbReference>
<keyword evidence="2" id="KW-0597">Phosphoprotein</keyword>
<proteinExistence type="predicted"/>
<keyword evidence="4" id="KW-0677">Repeat</keyword>
<accession>A0A0H4XM64</accession>
<dbReference type="PROSITE" id="PS51146">
    <property type="entry name" value="KAIC"/>
    <property type="match status" value="2"/>
</dbReference>
<name>A0A0H4XM64_9BACT</name>
<evidence type="ECO:0000256" key="3">
    <source>
        <dbReference type="ARBA" id="ARBA00022679"/>
    </source>
</evidence>
<dbReference type="Pfam" id="PF06745">
    <property type="entry name" value="ATPase"/>
    <property type="match status" value="2"/>
</dbReference>
<reference evidence="8 9" key="1">
    <citation type="journal article" date="2016" name="PLoS ONE">
        <title>Complete Genome Sequence and Comparative Genomics of a Novel Myxobacterium Myxococcus hansupus.</title>
        <authorList>
            <person name="Sharma G."/>
            <person name="Narwani T."/>
            <person name="Subramanian S."/>
        </authorList>
    </citation>
    <scope>NUCLEOTIDE SEQUENCE [LARGE SCALE GENOMIC DNA]</scope>
    <source>
        <strain evidence="9">mixupus</strain>
    </source>
</reference>
<dbReference type="STRING" id="1297742.A176_006294"/>
<dbReference type="RefSeq" id="WP_002640889.1">
    <property type="nucleotide sequence ID" value="NZ_CP012109.1"/>
</dbReference>
<dbReference type="GO" id="GO:0005524">
    <property type="term" value="F:ATP binding"/>
    <property type="evidence" value="ECO:0007669"/>
    <property type="project" value="InterPro"/>
</dbReference>
<evidence type="ECO:0000259" key="7">
    <source>
        <dbReference type="PROSITE" id="PS51146"/>
    </source>
</evidence>
<feature type="domain" description="KaiC" evidence="7">
    <location>
        <begin position="246"/>
        <end position="481"/>
    </location>
</feature>
<dbReference type="EMBL" id="CP012109">
    <property type="protein sequence ID" value="AKQ69382.1"/>
    <property type="molecule type" value="Genomic_DNA"/>
</dbReference>
<keyword evidence="9" id="KW-1185">Reference proteome</keyword>
<dbReference type="InterPro" id="IPR010624">
    <property type="entry name" value="KaiC_dom"/>
</dbReference>
<dbReference type="PIRSF" id="PIRSF039117">
    <property type="entry name" value="KaiC"/>
    <property type="match status" value="1"/>
</dbReference>
<evidence type="ECO:0000256" key="5">
    <source>
        <dbReference type="ARBA" id="ARBA00022777"/>
    </source>
</evidence>
<dbReference type="GO" id="GO:0004674">
    <property type="term" value="F:protein serine/threonine kinase activity"/>
    <property type="evidence" value="ECO:0007669"/>
    <property type="project" value="UniProtKB-EC"/>
</dbReference>